<dbReference type="OrthoDB" id="9795347at2"/>
<evidence type="ECO:0000256" key="5">
    <source>
        <dbReference type="ARBA" id="ARBA00018266"/>
    </source>
</evidence>
<evidence type="ECO:0000313" key="17">
    <source>
        <dbReference type="EMBL" id="SEL75039.1"/>
    </source>
</evidence>
<evidence type="ECO:0000256" key="11">
    <source>
        <dbReference type="ARBA" id="ARBA00049558"/>
    </source>
</evidence>
<evidence type="ECO:0000256" key="8">
    <source>
        <dbReference type="ARBA" id="ARBA00022833"/>
    </source>
</evidence>
<evidence type="ECO:0000256" key="12">
    <source>
        <dbReference type="PIRSR" id="PIRSR606262-1"/>
    </source>
</evidence>
<evidence type="ECO:0000313" key="18">
    <source>
        <dbReference type="Proteomes" id="UP000199297"/>
    </source>
</evidence>
<proteinExistence type="inferred from homology"/>
<sequence>MSQIENTKVQALISAAKDGFNKAYAPYSQFRVGAAALTANGKIVKGCNVENASYGLTVCAERNCLAQGVIAGEQRFTAMVIYTNQEKLTPPCGACRQVIAEFLAPEALVMAVNNNNNSQQWTVSELLPDAFTPQDLLTNKEII</sequence>
<dbReference type="Pfam" id="PF00383">
    <property type="entry name" value="dCMP_cyt_deam_1"/>
    <property type="match status" value="1"/>
</dbReference>
<dbReference type="AlphaFoldDB" id="A0A1H7SRL7"/>
<dbReference type="CDD" id="cd01283">
    <property type="entry name" value="cytidine_deaminase"/>
    <property type="match status" value="1"/>
</dbReference>
<reference evidence="18" key="1">
    <citation type="submission" date="2016-10" db="EMBL/GenBank/DDBJ databases">
        <authorList>
            <person name="Varghese N."/>
            <person name="Submissions S."/>
        </authorList>
    </citation>
    <scope>NUCLEOTIDE SEQUENCE [LARGE SCALE GENOMIC DNA]</scope>
    <source>
        <strain evidence="18">CGMCC 1.9127</strain>
    </source>
</reference>
<comment type="catalytic activity">
    <reaction evidence="10 15">
        <text>2'-deoxycytidine + H2O + H(+) = 2'-deoxyuridine + NH4(+)</text>
        <dbReference type="Rhea" id="RHEA:13433"/>
        <dbReference type="ChEBI" id="CHEBI:15377"/>
        <dbReference type="ChEBI" id="CHEBI:15378"/>
        <dbReference type="ChEBI" id="CHEBI:15698"/>
        <dbReference type="ChEBI" id="CHEBI:16450"/>
        <dbReference type="ChEBI" id="CHEBI:28938"/>
        <dbReference type="EC" id="3.5.4.5"/>
    </reaction>
</comment>
<feature type="binding site" evidence="14">
    <location>
        <position position="59"/>
    </location>
    <ligand>
        <name>Zn(2+)</name>
        <dbReference type="ChEBI" id="CHEBI:29105"/>
        <note>catalytic</note>
    </ligand>
</feature>
<dbReference type="STRING" id="641665.GCA_002104455_01554"/>
<dbReference type="PANTHER" id="PTHR11644">
    <property type="entry name" value="CYTIDINE DEAMINASE"/>
    <property type="match status" value="1"/>
</dbReference>
<keyword evidence="18" id="KW-1185">Reference proteome</keyword>
<name>A0A1H7SRL7_9GAMM</name>
<keyword evidence="6 14" id="KW-0479">Metal-binding</keyword>
<feature type="binding site" evidence="13">
    <location>
        <begin position="48"/>
        <end position="54"/>
    </location>
    <ligand>
        <name>substrate</name>
    </ligand>
</feature>
<dbReference type="GO" id="GO:0005829">
    <property type="term" value="C:cytosol"/>
    <property type="evidence" value="ECO:0007669"/>
    <property type="project" value="TreeGrafter"/>
</dbReference>
<organism evidence="17 18">
    <name type="scientific">Colwellia chukchiensis</name>
    <dbReference type="NCBI Taxonomy" id="641665"/>
    <lineage>
        <taxon>Bacteria</taxon>
        <taxon>Pseudomonadati</taxon>
        <taxon>Pseudomonadota</taxon>
        <taxon>Gammaproteobacteria</taxon>
        <taxon>Alteromonadales</taxon>
        <taxon>Colwelliaceae</taxon>
        <taxon>Colwellia</taxon>
    </lineage>
</organism>
<dbReference type="EMBL" id="FOBI01000020">
    <property type="protein sequence ID" value="SEL75039.1"/>
    <property type="molecule type" value="Genomic_DNA"/>
</dbReference>
<evidence type="ECO:0000256" key="14">
    <source>
        <dbReference type="PIRSR" id="PIRSR606262-3"/>
    </source>
</evidence>
<dbReference type="NCBIfam" id="NF004064">
    <property type="entry name" value="PRK05578.1"/>
    <property type="match status" value="1"/>
</dbReference>
<comment type="function">
    <text evidence="2 15">This enzyme scavenges exogenous and endogenous cytidine and 2'-deoxycytidine for UMP synthesis.</text>
</comment>
<evidence type="ECO:0000256" key="1">
    <source>
        <dbReference type="ARBA" id="ARBA00001947"/>
    </source>
</evidence>
<evidence type="ECO:0000256" key="10">
    <source>
        <dbReference type="ARBA" id="ARBA00049252"/>
    </source>
</evidence>
<dbReference type="InterPro" id="IPR006262">
    <property type="entry name" value="Cyt_deam_tetra"/>
</dbReference>
<dbReference type="GO" id="GO:0072527">
    <property type="term" value="P:pyrimidine-containing compound metabolic process"/>
    <property type="evidence" value="ECO:0007669"/>
    <property type="project" value="UniProtKB-ARBA"/>
</dbReference>
<evidence type="ECO:0000256" key="3">
    <source>
        <dbReference type="ARBA" id="ARBA00006576"/>
    </source>
</evidence>
<dbReference type="GO" id="GO:0008270">
    <property type="term" value="F:zinc ion binding"/>
    <property type="evidence" value="ECO:0007669"/>
    <property type="project" value="UniProtKB-UniRule"/>
</dbReference>
<feature type="binding site" evidence="14">
    <location>
        <position position="92"/>
    </location>
    <ligand>
        <name>Zn(2+)</name>
        <dbReference type="ChEBI" id="CHEBI:29105"/>
        <note>catalytic</note>
    </ligand>
</feature>
<dbReference type="FunFam" id="3.40.140.10:FF:000008">
    <property type="entry name" value="Cytidine deaminase"/>
    <property type="match status" value="1"/>
</dbReference>
<evidence type="ECO:0000256" key="4">
    <source>
        <dbReference type="ARBA" id="ARBA00012783"/>
    </source>
</evidence>
<dbReference type="PANTHER" id="PTHR11644:SF2">
    <property type="entry name" value="CYTIDINE DEAMINASE"/>
    <property type="match status" value="1"/>
</dbReference>
<comment type="catalytic activity">
    <reaction evidence="11 15">
        <text>cytidine + H2O + H(+) = uridine + NH4(+)</text>
        <dbReference type="Rhea" id="RHEA:16069"/>
        <dbReference type="ChEBI" id="CHEBI:15377"/>
        <dbReference type="ChEBI" id="CHEBI:15378"/>
        <dbReference type="ChEBI" id="CHEBI:16704"/>
        <dbReference type="ChEBI" id="CHEBI:17562"/>
        <dbReference type="ChEBI" id="CHEBI:28938"/>
        <dbReference type="EC" id="3.5.4.5"/>
    </reaction>
</comment>
<dbReference type="InterPro" id="IPR050202">
    <property type="entry name" value="Cyt/Deoxycyt_deaminase"/>
</dbReference>
<dbReference type="GO" id="GO:0004126">
    <property type="term" value="F:cytidine deaminase activity"/>
    <property type="evidence" value="ECO:0007669"/>
    <property type="project" value="UniProtKB-UniRule"/>
</dbReference>
<dbReference type="Proteomes" id="UP000199297">
    <property type="component" value="Unassembled WGS sequence"/>
</dbReference>
<protein>
    <recommendedName>
        <fullName evidence="5 15">Cytidine deaminase</fullName>
        <ecNumber evidence="4 15">3.5.4.5</ecNumber>
    </recommendedName>
    <alternativeName>
        <fullName evidence="9 15">Cytidine aminohydrolase</fullName>
    </alternativeName>
</protein>
<dbReference type="PROSITE" id="PS51747">
    <property type="entry name" value="CYT_DCMP_DEAMINASES_2"/>
    <property type="match status" value="1"/>
</dbReference>
<dbReference type="InterPro" id="IPR002125">
    <property type="entry name" value="CMP_dCMP_dom"/>
</dbReference>
<dbReference type="Gene3D" id="3.40.140.10">
    <property type="entry name" value="Cytidine Deaminase, domain 2"/>
    <property type="match status" value="1"/>
</dbReference>
<evidence type="ECO:0000259" key="16">
    <source>
        <dbReference type="PROSITE" id="PS51747"/>
    </source>
</evidence>
<dbReference type="EC" id="3.5.4.5" evidence="4 15"/>
<keyword evidence="8 14" id="KW-0862">Zinc</keyword>
<evidence type="ECO:0000256" key="2">
    <source>
        <dbReference type="ARBA" id="ARBA00003949"/>
    </source>
</evidence>
<keyword evidence="7 15" id="KW-0378">Hydrolase</keyword>
<dbReference type="NCBIfam" id="TIGR01354">
    <property type="entry name" value="cyt_deam_tetra"/>
    <property type="match status" value="1"/>
</dbReference>
<dbReference type="RefSeq" id="WP_085285857.1">
    <property type="nucleotide sequence ID" value="NZ_FOBI01000020.1"/>
</dbReference>
<accession>A0A1H7SRL7</accession>
<evidence type="ECO:0000256" key="6">
    <source>
        <dbReference type="ARBA" id="ARBA00022723"/>
    </source>
</evidence>
<comment type="similarity">
    <text evidence="3 15">Belongs to the cytidine and deoxycytidylate deaminase family.</text>
</comment>
<evidence type="ECO:0000256" key="15">
    <source>
        <dbReference type="RuleBase" id="RU364006"/>
    </source>
</evidence>
<feature type="active site" description="Proton donor" evidence="12">
    <location>
        <position position="61"/>
    </location>
</feature>
<feature type="binding site" evidence="14">
    <location>
        <position position="95"/>
    </location>
    <ligand>
        <name>Zn(2+)</name>
        <dbReference type="ChEBI" id="CHEBI:29105"/>
        <note>catalytic</note>
    </ligand>
</feature>
<feature type="domain" description="CMP/dCMP-type deaminase" evidence="16">
    <location>
        <begin position="7"/>
        <end position="134"/>
    </location>
</feature>
<evidence type="ECO:0000256" key="13">
    <source>
        <dbReference type="PIRSR" id="PIRSR606262-2"/>
    </source>
</evidence>
<dbReference type="InterPro" id="IPR016193">
    <property type="entry name" value="Cytidine_deaminase-like"/>
</dbReference>
<evidence type="ECO:0000256" key="7">
    <source>
        <dbReference type="ARBA" id="ARBA00022801"/>
    </source>
</evidence>
<dbReference type="GO" id="GO:0055086">
    <property type="term" value="P:nucleobase-containing small molecule metabolic process"/>
    <property type="evidence" value="ECO:0007669"/>
    <property type="project" value="UniProtKB-ARBA"/>
</dbReference>
<evidence type="ECO:0000256" key="9">
    <source>
        <dbReference type="ARBA" id="ARBA00032005"/>
    </source>
</evidence>
<gene>
    <name evidence="17" type="ORF">SAMN05216262_12032</name>
</gene>
<comment type="cofactor">
    <cofactor evidence="1 14 15">
        <name>Zn(2+)</name>
        <dbReference type="ChEBI" id="CHEBI:29105"/>
    </cofactor>
</comment>
<dbReference type="SUPFAM" id="SSF53927">
    <property type="entry name" value="Cytidine deaminase-like"/>
    <property type="match status" value="1"/>
</dbReference>